<reference evidence="1 2" key="1">
    <citation type="submission" date="2018-07" db="EMBL/GenBank/DDBJ databases">
        <title>Genomic Encyclopedia of Type Strains, Phase IV (KMG-IV): sequencing the most valuable type-strain genomes for metagenomic binning, comparative biology and taxonomic classification.</title>
        <authorList>
            <person name="Goeker M."/>
        </authorList>
    </citation>
    <scope>NUCLEOTIDE SEQUENCE [LARGE SCALE GENOMIC DNA]</scope>
    <source>
        <strain evidence="1 2">DSM 4134</strain>
    </source>
</reference>
<accession>A0A3D9L4T3</accession>
<dbReference type="OrthoDB" id="978691at2"/>
<comment type="caution">
    <text evidence="1">The sequence shown here is derived from an EMBL/GenBank/DDBJ whole genome shotgun (WGS) entry which is preliminary data.</text>
</comment>
<keyword evidence="2" id="KW-1185">Reference proteome</keyword>
<evidence type="ECO:0000313" key="1">
    <source>
        <dbReference type="EMBL" id="REE00529.1"/>
    </source>
</evidence>
<dbReference type="RefSeq" id="WP_115867528.1">
    <property type="nucleotide sequence ID" value="NZ_QREG01000005.1"/>
</dbReference>
<gene>
    <name evidence="1" type="ORF">C7460_105153</name>
</gene>
<dbReference type="Proteomes" id="UP000256779">
    <property type="component" value="Unassembled WGS sequence"/>
</dbReference>
<sequence>METAIHEMPDHARVWVYQANQRFTADQKALINEQLSAFTGQWAAHGQQLVATFSIVHDQFIVLAVDESMHQASGCSIDASVNVIRQIEQQTGLSLLDRTQVAFLADGEVKTYAFNQLKQAVLSGEVKPDTQVFDNTLTNAGEWKTRWVQPAGDTWVSRYF</sequence>
<organism evidence="1 2">
    <name type="scientific">Marinoscillum furvescens DSM 4134</name>
    <dbReference type="NCBI Taxonomy" id="1122208"/>
    <lineage>
        <taxon>Bacteria</taxon>
        <taxon>Pseudomonadati</taxon>
        <taxon>Bacteroidota</taxon>
        <taxon>Cytophagia</taxon>
        <taxon>Cytophagales</taxon>
        <taxon>Reichenbachiellaceae</taxon>
        <taxon>Marinoscillum</taxon>
    </lineage>
</organism>
<evidence type="ECO:0008006" key="3">
    <source>
        <dbReference type="Google" id="ProtNLM"/>
    </source>
</evidence>
<dbReference type="AlphaFoldDB" id="A0A3D9L4T3"/>
<name>A0A3D9L4T3_MARFU</name>
<proteinExistence type="predicted"/>
<protein>
    <recommendedName>
        <fullName evidence="3">ABC transporter ATPase</fullName>
    </recommendedName>
</protein>
<dbReference type="EMBL" id="QREG01000005">
    <property type="protein sequence ID" value="REE00529.1"/>
    <property type="molecule type" value="Genomic_DNA"/>
</dbReference>
<evidence type="ECO:0000313" key="2">
    <source>
        <dbReference type="Proteomes" id="UP000256779"/>
    </source>
</evidence>